<reference evidence="5 7" key="2">
    <citation type="submission" date="2018-06" db="EMBL/GenBank/DDBJ databases">
        <authorList>
            <consortium name="IHU Genomes"/>
        </authorList>
    </citation>
    <scope>NUCLEOTIDE SEQUENCE [LARGE SCALE GENOMIC DNA]</scope>
    <source>
        <strain evidence="5 7">NEC25</strain>
    </source>
</reference>
<protein>
    <submittedName>
        <fullName evidence="5">Cyclic di-GMP phosphodiesterase response regulator RpfG</fullName>
        <ecNumber evidence="5">3.1.4.52</ecNumber>
    </submittedName>
    <submittedName>
        <fullName evidence="4">HD-GYP domain-containing protein</fullName>
    </submittedName>
</protein>
<organism evidence="4 6">
    <name type="scientific">Clostridium neonatale</name>
    <dbReference type="NCBI Taxonomy" id="137838"/>
    <lineage>
        <taxon>Bacteria</taxon>
        <taxon>Bacillati</taxon>
        <taxon>Bacillota</taxon>
        <taxon>Clostridia</taxon>
        <taxon>Eubacteriales</taxon>
        <taxon>Clostridiaceae</taxon>
        <taxon>Clostridium</taxon>
    </lineage>
</organism>
<dbReference type="NCBIfam" id="TIGR00277">
    <property type="entry name" value="HDIG"/>
    <property type="match status" value="1"/>
</dbReference>
<dbReference type="PANTHER" id="PTHR43155:SF2">
    <property type="entry name" value="CYCLIC DI-GMP PHOSPHODIESTERASE PA4108"/>
    <property type="match status" value="1"/>
</dbReference>
<dbReference type="EMBL" id="PDCJ01000001">
    <property type="protein sequence ID" value="PEG30500.1"/>
    <property type="molecule type" value="Genomic_DNA"/>
</dbReference>
<dbReference type="STRING" id="137838.GCA_001458595_01828"/>
<evidence type="ECO:0000313" key="3">
    <source>
        <dbReference type="EMBL" id="CAI3677346.1"/>
    </source>
</evidence>
<dbReference type="EMBL" id="UWJD01000001">
    <property type="protein sequence ID" value="VCT83895.1"/>
    <property type="molecule type" value="Genomic_DNA"/>
</dbReference>
<dbReference type="EMBL" id="CAKJVE010000004">
    <property type="protein sequence ID" value="CAG9709202.1"/>
    <property type="molecule type" value="Genomic_DNA"/>
</dbReference>
<keyword evidence="5" id="KW-0378">Hydrolase</keyword>
<dbReference type="OrthoDB" id="9804747at2"/>
<dbReference type="Proteomes" id="UP000431451">
    <property type="component" value="Unassembled WGS sequence"/>
</dbReference>
<evidence type="ECO:0000259" key="1">
    <source>
        <dbReference type="PROSITE" id="PS51832"/>
    </source>
</evidence>
<dbReference type="AlphaFoldDB" id="A0A2A7MG09"/>
<dbReference type="SUPFAM" id="SSF109604">
    <property type="entry name" value="HD-domain/PDEase-like"/>
    <property type="match status" value="1"/>
</dbReference>
<accession>A0A2A7MG09</accession>
<dbReference type="EMBL" id="CAMTCP010000272">
    <property type="protein sequence ID" value="CAI3677346.1"/>
    <property type="molecule type" value="Genomic_DNA"/>
</dbReference>
<reference evidence="4 6" key="1">
    <citation type="submission" date="2017-10" db="EMBL/GenBank/DDBJ databases">
        <title>Effective Description of Clostridium neonatale sp. nov. linked to necrotizing enterocolitis in neonates and a clarification of species assignable to the genus Clostridium (Prazmowski 1880) emend. Lawson and Rainey 2016.</title>
        <authorList>
            <person name="Bernard K."/>
            <person name="Burdz T."/>
            <person name="Wiebe D."/>
            <person name="Balcewich B."/>
            <person name="Alfa M."/>
            <person name="Bernier A.-M."/>
        </authorList>
    </citation>
    <scope>NUCLEOTIDE SEQUENCE [LARGE SCALE GENOMIC DNA]</scope>
    <source>
        <strain evidence="4 6">LCDC99A005</strain>
    </source>
</reference>
<dbReference type="Proteomes" id="UP000789738">
    <property type="component" value="Unassembled WGS sequence"/>
</dbReference>
<sequence length="370" mass="42347">MRLIPIDRVRPNTVLGKTVYDWGGKVLLRAGVVLKQNTINKIREIGISSIYIVDKYSREEIEDVIKPEIRQKTITLVKEAFSTIQRLEPENKIKNEENDYTWQEESYFYNIGKMVEDIMTDILRKEELVLALVDIRSNNDYIYAHSVNVAVISLMIGIAFKLPKKRLEALCIGALLHDIGKAYLPKEIINKKGKLTETEQNIMNAHPRLGYKYLSSTYNVSALSKIIVLQHHENVDGTGYPDCLKRDKIMDLSAIVSIANVYDNLSTNTNGREAMFPSDILEYLMSNAERKFDYNMVNVFCRIVIPFPRGTLVELSTGEIAVVEKTIPNFPLRPIVKIINSKRSSRENMIIDLITELSIVIVKIVYDIDF</sequence>
<dbReference type="Proteomes" id="UP000220840">
    <property type="component" value="Unassembled WGS sequence"/>
</dbReference>
<dbReference type="EC" id="3.1.4.52" evidence="5"/>
<reference evidence="2" key="3">
    <citation type="submission" date="2021-10" db="EMBL/GenBank/DDBJ databases">
        <authorList>
            <person name="Mesa V."/>
        </authorList>
    </citation>
    <scope>NUCLEOTIDE SEQUENCE</scope>
    <source>
        <strain evidence="2">CC3_PB</strain>
    </source>
</reference>
<dbReference type="PROSITE" id="PS51832">
    <property type="entry name" value="HD_GYP"/>
    <property type="match status" value="1"/>
</dbReference>
<evidence type="ECO:0000313" key="4">
    <source>
        <dbReference type="EMBL" id="PEG30500.1"/>
    </source>
</evidence>
<gene>
    <name evidence="5" type="primary">rpfG_7</name>
    <name evidence="3" type="ORF">CNEO2_710008</name>
    <name evidence="2" type="ORF">CNEO_44053</name>
    <name evidence="5" type="ORF">CNEONATNEC25_01493</name>
    <name evidence="4" type="ORF">CQ394_01895</name>
</gene>
<feature type="domain" description="HD-GYP" evidence="1">
    <location>
        <begin position="120"/>
        <end position="316"/>
    </location>
</feature>
<dbReference type="CDD" id="cd00077">
    <property type="entry name" value="HDc"/>
    <property type="match status" value="1"/>
</dbReference>
<reference evidence="3" key="4">
    <citation type="submission" date="2022-10" db="EMBL/GenBank/DDBJ databases">
        <authorList>
            <person name="Aires J."/>
            <person name="Mesa V."/>
        </authorList>
    </citation>
    <scope>NUCLEOTIDE SEQUENCE</scope>
    <source>
        <strain evidence="3">Clostridium neonatale JD116</strain>
    </source>
</reference>
<name>A0A2A7MG09_9CLOT</name>
<evidence type="ECO:0000313" key="5">
    <source>
        <dbReference type="EMBL" id="VCT83895.1"/>
    </source>
</evidence>
<dbReference type="RefSeq" id="WP_058294674.1">
    <property type="nucleotide sequence ID" value="NZ_CAKJVD010000032.1"/>
</dbReference>
<dbReference type="SMART" id="SM00471">
    <property type="entry name" value="HDc"/>
    <property type="match status" value="1"/>
</dbReference>
<dbReference type="Proteomes" id="UP001189143">
    <property type="component" value="Unassembled WGS sequence"/>
</dbReference>
<dbReference type="InterPro" id="IPR003607">
    <property type="entry name" value="HD/PDEase_dom"/>
</dbReference>
<dbReference type="Pfam" id="PF13487">
    <property type="entry name" value="HD_5"/>
    <property type="match status" value="1"/>
</dbReference>
<dbReference type="GO" id="GO:0071111">
    <property type="term" value="F:cyclic-guanylate-specific phosphodiesterase activity"/>
    <property type="evidence" value="ECO:0007669"/>
    <property type="project" value="UniProtKB-EC"/>
</dbReference>
<dbReference type="Gene3D" id="1.10.3210.10">
    <property type="entry name" value="Hypothetical protein af1432"/>
    <property type="match status" value="1"/>
</dbReference>
<proteinExistence type="predicted"/>
<evidence type="ECO:0000313" key="2">
    <source>
        <dbReference type="EMBL" id="CAG9709202.1"/>
    </source>
</evidence>
<keyword evidence="6" id="KW-1185">Reference proteome</keyword>
<dbReference type="InterPro" id="IPR006675">
    <property type="entry name" value="HDIG_dom"/>
</dbReference>
<dbReference type="GeneID" id="68876842"/>
<dbReference type="PANTHER" id="PTHR43155">
    <property type="entry name" value="CYCLIC DI-GMP PHOSPHODIESTERASE PA4108-RELATED"/>
    <property type="match status" value="1"/>
</dbReference>
<dbReference type="InterPro" id="IPR037522">
    <property type="entry name" value="HD_GYP_dom"/>
</dbReference>
<evidence type="ECO:0000313" key="7">
    <source>
        <dbReference type="Proteomes" id="UP000431451"/>
    </source>
</evidence>
<evidence type="ECO:0000313" key="6">
    <source>
        <dbReference type="Proteomes" id="UP000220840"/>
    </source>
</evidence>